<keyword evidence="3" id="KW-1185">Reference proteome</keyword>
<protein>
    <recommendedName>
        <fullName evidence="1">RNase III domain-containing protein</fullName>
    </recommendedName>
</protein>
<evidence type="ECO:0000313" key="3">
    <source>
        <dbReference type="Proteomes" id="UP000054560"/>
    </source>
</evidence>
<dbReference type="CDD" id="cd00593">
    <property type="entry name" value="RIBOc"/>
    <property type="match status" value="1"/>
</dbReference>
<dbReference type="SMART" id="SM00535">
    <property type="entry name" value="RIBOc"/>
    <property type="match status" value="1"/>
</dbReference>
<dbReference type="GeneID" id="25907074"/>
<accession>A0A0L0FW94</accession>
<dbReference type="AlphaFoldDB" id="A0A0L0FW94"/>
<dbReference type="OrthoDB" id="444135at2759"/>
<gene>
    <name evidence="2" type="ORF">SARC_06570</name>
</gene>
<dbReference type="GO" id="GO:0004525">
    <property type="term" value="F:ribonuclease III activity"/>
    <property type="evidence" value="ECO:0007669"/>
    <property type="project" value="InterPro"/>
</dbReference>
<dbReference type="SUPFAM" id="SSF69065">
    <property type="entry name" value="RNase III domain-like"/>
    <property type="match status" value="1"/>
</dbReference>
<dbReference type="InterPro" id="IPR000999">
    <property type="entry name" value="RNase_III_dom"/>
</dbReference>
<dbReference type="EMBL" id="KQ242070">
    <property type="protein sequence ID" value="KNC81090.1"/>
    <property type="molecule type" value="Genomic_DNA"/>
</dbReference>
<name>A0A0L0FW94_9EUKA</name>
<proteinExistence type="predicted"/>
<dbReference type="GO" id="GO:0006396">
    <property type="term" value="P:RNA processing"/>
    <property type="evidence" value="ECO:0007669"/>
    <property type="project" value="InterPro"/>
</dbReference>
<organism evidence="2 3">
    <name type="scientific">Sphaeroforma arctica JP610</name>
    <dbReference type="NCBI Taxonomy" id="667725"/>
    <lineage>
        <taxon>Eukaryota</taxon>
        <taxon>Ichthyosporea</taxon>
        <taxon>Ichthyophonida</taxon>
        <taxon>Sphaeroforma</taxon>
    </lineage>
</organism>
<evidence type="ECO:0000259" key="1">
    <source>
        <dbReference type="SMART" id="SM00535"/>
    </source>
</evidence>
<reference evidence="2 3" key="1">
    <citation type="submission" date="2011-02" db="EMBL/GenBank/DDBJ databases">
        <title>The Genome Sequence of Sphaeroforma arctica JP610.</title>
        <authorList>
            <consortium name="The Broad Institute Genome Sequencing Platform"/>
            <person name="Russ C."/>
            <person name="Cuomo C."/>
            <person name="Young S.K."/>
            <person name="Zeng Q."/>
            <person name="Gargeya S."/>
            <person name="Alvarado L."/>
            <person name="Berlin A."/>
            <person name="Chapman S.B."/>
            <person name="Chen Z."/>
            <person name="Freedman E."/>
            <person name="Gellesch M."/>
            <person name="Goldberg J."/>
            <person name="Griggs A."/>
            <person name="Gujja S."/>
            <person name="Heilman E."/>
            <person name="Heiman D."/>
            <person name="Howarth C."/>
            <person name="Mehta T."/>
            <person name="Neiman D."/>
            <person name="Pearson M."/>
            <person name="Roberts A."/>
            <person name="Saif S."/>
            <person name="Shea T."/>
            <person name="Shenoy N."/>
            <person name="Sisk P."/>
            <person name="Stolte C."/>
            <person name="Sykes S."/>
            <person name="White J."/>
            <person name="Yandava C."/>
            <person name="Burger G."/>
            <person name="Gray M.W."/>
            <person name="Holland P.W.H."/>
            <person name="King N."/>
            <person name="Lang F.B.F."/>
            <person name="Roger A.J."/>
            <person name="Ruiz-Trillo I."/>
            <person name="Haas B."/>
            <person name="Nusbaum C."/>
            <person name="Birren B."/>
        </authorList>
    </citation>
    <scope>NUCLEOTIDE SEQUENCE [LARGE SCALE GENOMIC DNA]</scope>
    <source>
        <strain evidence="2 3">JP610</strain>
    </source>
</reference>
<evidence type="ECO:0000313" key="2">
    <source>
        <dbReference type="EMBL" id="KNC81090.1"/>
    </source>
</evidence>
<feature type="domain" description="RNase III" evidence="1">
    <location>
        <begin position="147"/>
        <end position="279"/>
    </location>
</feature>
<dbReference type="RefSeq" id="XP_014154992.1">
    <property type="nucleotide sequence ID" value="XM_014299517.1"/>
</dbReference>
<dbReference type="InterPro" id="IPR036389">
    <property type="entry name" value="RNase_III_sf"/>
</dbReference>
<dbReference type="Gene3D" id="1.10.1520.10">
    <property type="entry name" value="Ribonuclease III domain"/>
    <property type="match status" value="1"/>
</dbReference>
<sequence>MSHTFLRTSKNVSQRTLTPLMRVSSRMASTLSSYVHPLSRKYKGTQHNKAASLHTHADMPLHTHITYNHYHHHAHACACTQVHAHSLTHKHSHARSFTSSPLRLDSSNSAKAYRVLDSMQGESTTHSPTIEHVRVFMDNVGVNIDQDLALRALTHRSSVHDHLGLLGKRTLNMFMTERVIEVYGHKYKADTLKSIVKYALDTEQLVRVTENTGLRNAITVSKGRRDMRGTYWAPEFISDRVVQSAFFAFVGAVYSTQGPAEVQRLVSNLLFTSYEDVETVLKLASPAITLTSICRTDNIADLTATATTLSGGLHQVDIKRGDTVIASAKARSIKTARTSALSAALQSEPFATRMPQIPLHTEMGFETLQDLNMDTNMRDMDVIVAEKHIAPDEAGKAHVEE</sequence>
<dbReference type="Pfam" id="PF14622">
    <property type="entry name" value="Ribonucleas_3_3"/>
    <property type="match status" value="1"/>
</dbReference>
<dbReference type="Proteomes" id="UP000054560">
    <property type="component" value="Unassembled WGS sequence"/>
</dbReference>